<dbReference type="EMBL" id="LGCM01000065">
    <property type="protein sequence ID" value="KPL75614.1"/>
    <property type="molecule type" value="Genomic_DNA"/>
</dbReference>
<dbReference type="Pfam" id="PF00293">
    <property type="entry name" value="NUDIX"/>
    <property type="match status" value="1"/>
</dbReference>
<keyword evidence="2 3" id="KW-0378">Hydrolase</keyword>
<evidence type="ECO:0000313" key="5">
    <source>
        <dbReference type="EMBL" id="KPL75614.1"/>
    </source>
</evidence>
<dbReference type="Proteomes" id="UP000050501">
    <property type="component" value="Unassembled WGS sequence"/>
</dbReference>
<proteinExistence type="inferred from homology"/>
<gene>
    <name evidence="5" type="ORF">ADN01_17335</name>
</gene>
<protein>
    <recommendedName>
        <fullName evidence="4">Nudix hydrolase domain-containing protein</fullName>
    </recommendedName>
</protein>
<evidence type="ECO:0000256" key="2">
    <source>
        <dbReference type="ARBA" id="ARBA00022801"/>
    </source>
</evidence>
<comment type="similarity">
    <text evidence="3">Belongs to the Nudix hydrolase family.</text>
</comment>
<dbReference type="PANTHER" id="PTHR43046:SF15">
    <property type="entry name" value="MUTT_NUDIX FAMILY PROTEIN"/>
    <property type="match status" value="1"/>
</dbReference>
<keyword evidence="6" id="KW-1185">Reference proteome</keyword>
<comment type="caution">
    <text evidence="5">The sequence shown here is derived from an EMBL/GenBank/DDBJ whole genome shotgun (WGS) entry which is preliminary data.</text>
</comment>
<dbReference type="PANTHER" id="PTHR43046">
    <property type="entry name" value="GDP-MANNOSE MANNOSYL HYDROLASE"/>
    <property type="match status" value="1"/>
</dbReference>
<sequence>MYRRPGDYTRGRVNLHEAVRAVVRRDGLILLVHSEKNGDYKFPGGRVEAGETHPAALARELAEECGVRLAAVEGGYGRVLEFDRAFEPGSDIFQMISYYYLCQITAEQNPPQLEPYERELGFHPEWVTLAEAIAANQQVLARTVPKAPTWTPRETFVLEHLLANGG</sequence>
<name>A0A0P6Y1X0_9CHLR</name>
<dbReference type="SUPFAM" id="SSF55811">
    <property type="entry name" value="Nudix"/>
    <property type="match status" value="1"/>
</dbReference>
<comment type="cofactor">
    <cofactor evidence="1">
        <name>Mg(2+)</name>
        <dbReference type="ChEBI" id="CHEBI:18420"/>
    </cofactor>
</comment>
<dbReference type="STRING" id="229921.ADN01_17335"/>
<dbReference type="PROSITE" id="PS51462">
    <property type="entry name" value="NUDIX"/>
    <property type="match status" value="1"/>
</dbReference>
<dbReference type="CDD" id="cd02883">
    <property type="entry name" value="NUDIX_Hydrolase"/>
    <property type="match status" value="1"/>
</dbReference>
<evidence type="ECO:0000313" key="6">
    <source>
        <dbReference type="Proteomes" id="UP000050501"/>
    </source>
</evidence>
<dbReference type="InterPro" id="IPR020084">
    <property type="entry name" value="NUDIX_hydrolase_CS"/>
</dbReference>
<evidence type="ECO:0000256" key="3">
    <source>
        <dbReference type="RuleBase" id="RU003476"/>
    </source>
</evidence>
<dbReference type="InterPro" id="IPR020476">
    <property type="entry name" value="Nudix_hydrolase"/>
</dbReference>
<reference evidence="5 6" key="1">
    <citation type="submission" date="2015-07" db="EMBL/GenBank/DDBJ databases">
        <title>Genome sequence of Levilinea saccharolytica DSM 16555.</title>
        <authorList>
            <person name="Hemp J."/>
            <person name="Ward L.M."/>
            <person name="Pace L.A."/>
            <person name="Fischer W.W."/>
        </authorList>
    </citation>
    <scope>NUCLEOTIDE SEQUENCE [LARGE SCALE GENOMIC DNA]</scope>
    <source>
        <strain evidence="5 6">KIBI-1</strain>
    </source>
</reference>
<dbReference type="Gene3D" id="3.90.79.10">
    <property type="entry name" value="Nucleoside Triphosphate Pyrophosphohydrolase"/>
    <property type="match status" value="1"/>
</dbReference>
<organism evidence="5 6">
    <name type="scientific">Levilinea saccharolytica</name>
    <dbReference type="NCBI Taxonomy" id="229921"/>
    <lineage>
        <taxon>Bacteria</taxon>
        <taxon>Bacillati</taxon>
        <taxon>Chloroflexota</taxon>
        <taxon>Anaerolineae</taxon>
        <taxon>Anaerolineales</taxon>
        <taxon>Anaerolineaceae</taxon>
        <taxon>Levilinea</taxon>
    </lineage>
</organism>
<dbReference type="InterPro" id="IPR015797">
    <property type="entry name" value="NUDIX_hydrolase-like_dom_sf"/>
</dbReference>
<evidence type="ECO:0000256" key="1">
    <source>
        <dbReference type="ARBA" id="ARBA00001946"/>
    </source>
</evidence>
<dbReference type="AlphaFoldDB" id="A0A0P6Y1X0"/>
<accession>A0A0P6Y1X0</accession>
<dbReference type="PRINTS" id="PR00502">
    <property type="entry name" value="NUDIXFAMILY"/>
</dbReference>
<dbReference type="InterPro" id="IPR000086">
    <property type="entry name" value="NUDIX_hydrolase_dom"/>
</dbReference>
<dbReference type="PROSITE" id="PS00893">
    <property type="entry name" value="NUDIX_BOX"/>
    <property type="match status" value="1"/>
</dbReference>
<evidence type="ECO:0000259" key="4">
    <source>
        <dbReference type="PROSITE" id="PS51462"/>
    </source>
</evidence>
<dbReference type="GO" id="GO:0016787">
    <property type="term" value="F:hydrolase activity"/>
    <property type="evidence" value="ECO:0007669"/>
    <property type="project" value="UniProtKB-KW"/>
</dbReference>
<feature type="domain" description="Nudix hydrolase" evidence="4">
    <location>
        <begin position="14"/>
        <end position="152"/>
    </location>
</feature>